<dbReference type="InterPro" id="IPR036291">
    <property type="entry name" value="NAD(P)-bd_dom_sf"/>
</dbReference>
<evidence type="ECO:0000259" key="3">
    <source>
        <dbReference type="Pfam" id="PF01073"/>
    </source>
</evidence>
<dbReference type="EMBL" id="SGPM01000046">
    <property type="protein sequence ID" value="THH31479.1"/>
    <property type="molecule type" value="Genomic_DNA"/>
</dbReference>
<dbReference type="SUPFAM" id="SSF51735">
    <property type="entry name" value="NAD(P)-binding Rossmann-fold domains"/>
    <property type="match status" value="2"/>
</dbReference>
<accession>A0A4S4MYC3</accession>
<organism evidence="4 5">
    <name type="scientific">Antrodiella citrinella</name>
    <dbReference type="NCBI Taxonomy" id="2447956"/>
    <lineage>
        <taxon>Eukaryota</taxon>
        <taxon>Fungi</taxon>
        <taxon>Dikarya</taxon>
        <taxon>Basidiomycota</taxon>
        <taxon>Agaricomycotina</taxon>
        <taxon>Agaricomycetes</taxon>
        <taxon>Polyporales</taxon>
        <taxon>Steccherinaceae</taxon>
        <taxon>Antrodiella</taxon>
    </lineage>
</organism>
<reference evidence="4 5" key="1">
    <citation type="submission" date="2019-02" db="EMBL/GenBank/DDBJ databases">
        <title>Genome sequencing of the rare red list fungi Antrodiella citrinella (Flaviporus citrinellus).</title>
        <authorList>
            <person name="Buettner E."/>
            <person name="Kellner H."/>
        </authorList>
    </citation>
    <scope>NUCLEOTIDE SEQUENCE [LARGE SCALE GENOMIC DNA]</scope>
    <source>
        <strain evidence="4 5">DSM 108506</strain>
    </source>
</reference>
<feature type="domain" description="3-beta hydroxysteroid dehydrogenase/isomerase" evidence="3">
    <location>
        <begin position="10"/>
        <end position="225"/>
    </location>
</feature>
<dbReference type="Pfam" id="PF01073">
    <property type="entry name" value="3Beta_HSD"/>
    <property type="match status" value="1"/>
</dbReference>
<dbReference type="InterPro" id="IPR050177">
    <property type="entry name" value="Lipid_A_modif_metabolic_enz"/>
</dbReference>
<dbReference type="AlphaFoldDB" id="A0A4S4MYC3"/>
<evidence type="ECO:0000256" key="1">
    <source>
        <dbReference type="ARBA" id="ARBA00009219"/>
    </source>
</evidence>
<evidence type="ECO:0000256" key="2">
    <source>
        <dbReference type="ARBA" id="ARBA00023002"/>
    </source>
</evidence>
<gene>
    <name evidence="4" type="ORF">EUX98_g2704</name>
</gene>
<evidence type="ECO:0000313" key="4">
    <source>
        <dbReference type="EMBL" id="THH31479.1"/>
    </source>
</evidence>
<dbReference type="Proteomes" id="UP000308730">
    <property type="component" value="Unassembled WGS sequence"/>
</dbReference>
<sequence length="435" mass="48257">MATRGRDSYIVIGGSGFLGRHIVEALLARGDVVSVFDIVQRYHDVPFYVGDISEEDQVASALEKSSATVIIHTASPVAGIQDPALYWKVNVDGTKAVIAAAQKKGVRKLVYTSSAGVVFNGADIIDVDERIPFPEKAMDAYNESKAKAEEAVLAANGQNGLLTVALRPAGIFGPGDRQVMAGLCQVYERNQLHFQIGDNNNLFDWTYVGNVAHAHLLAADKLGETLAGTFDINKVKEDITTLVLPPIVKTTGQLRILSSVSRPLGPYLYRPENADELEGNWRDPNYKPAAERELRRNKFDQFAEANILHDDSNLSVAGQAFFITNGEPMYFWDFLRAVWHRLDEANGHTRKEKSKIVFSKPIGMILASAAEWWGWLSGKEPAFTKFKVTFSCASRWYNIEKARRLLGYEPVVGMDEGVDRMVNWYLANQTNQAKA</sequence>
<protein>
    <recommendedName>
        <fullName evidence="3">3-beta hydroxysteroid dehydrogenase/isomerase domain-containing protein</fullName>
    </recommendedName>
</protein>
<comment type="caution">
    <text evidence="4">The sequence shown here is derived from an EMBL/GenBank/DDBJ whole genome shotgun (WGS) entry which is preliminary data.</text>
</comment>
<comment type="similarity">
    <text evidence="1">Belongs to the 3-beta-HSD family.</text>
</comment>
<dbReference type="GO" id="GO:0016616">
    <property type="term" value="F:oxidoreductase activity, acting on the CH-OH group of donors, NAD or NADP as acceptor"/>
    <property type="evidence" value="ECO:0007669"/>
    <property type="project" value="InterPro"/>
</dbReference>
<proteinExistence type="inferred from homology"/>
<keyword evidence="5" id="KW-1185">Reference proteome</keyword>
<name>A0A4S4MYC3_9APHY</name>
<dbReference type="GO" id="GO:0006694">
    <property type="term" value="P:steroid biosynthetic process"/>
    <property type="evidence" value="ECO:0007669"/>
    <property type="project" value="InterPro"/>
</dbReference>
<dbReference type="PANTHER" id="PTHR43245">
    <property type="entry name" value="BIFUNCTIONAL POLYMYXIN RESISTANCE PROTEIN ARNA"/>
    <property type="match status" value="1"/>
</dbReference>
<dbReference type="PANTHER" id="PTHR43245:SF51">
    <property type="entry name" value="SHORT CHAIN DEHYDROGENASE_REDUCTASE FAMILY 42E, MEMBER 2"/>
    <property type="match status" value="1"/>
</dbReference>
<dbReference type="OrthoDB" id="10058185at2759"/>
<keyword evidence="2" id="KW-0560">Oxidoreductase</keyword>
<evidence type="ECO:0000313" key="5">
    <source>
        <dbReference type="Proteomes" id="UP000308730"/>
    </source>
</evidence>
<dbReference type="Gene3D" id="3.40.50.720">
    <property type="entry name" value="NAD(P)-binding Rossmann-like Domain"/>
    <property type="match status" value="2"/>
</dbReference>
<dbReference type="InterPro" id="IPR002225">
    <property type="entry name" value="3Beta_OHSteriod_DH/Estase"/>
</dbReference>